<keyword evidence="3" id="KW-1185">Reference proteome</keyword>
<evidence type="ECO:0000313" key="2">
    <source>
        <dbReference type="EMBL" id="KAJ8383875.1"/>
    </source>
</evidence>
<evidence type="ECO:0000313" key="3">
    <source>
        <dbReference type="Proteomes" id="UP001221898"/>
    </source>
</evidence>
<sequence length="97" mass="10674">MEKLALTLLLLTRSQALSEASTDLVGKAFIFPGESLAHVALVPALNNTFLTVTSYTKGMNFRKGNVINWEDLEYTTYGKVVVGELQTQCSETCSMRP</sequence>
<dbReference type="AlphaFoldDB" id="A0AAD7RGZ3"/>
<proteinExistence type="predicted"/>
<feature type="signal peptide" evidence="1">
    <location>
        <begin position="1"/>
        <end position="16"/>
    </location>
</feature>
<accession>A0AAD7RGZ3</accession>
<name>A0AAD7RGZ3_9TELE</name>
<comment type="caution">
    <text evidence="2">The sequence shown here is derived from an EMBL/GenBank/DDBJ whole genome shotgun (WGS) entry which is preliminary data.</text>
</comment>
<protein>
    <submittedName>
        <fullName evidence="2">Uncharacterized protein</fullName>
    </submittedName>
</protein>
<feature type="chain" id="PRO_5041945229" evidence="1">
    <location>
        <begin position="17"/>
        <end position="97"/>
    </location>
</feature>
<dbReference type="EMBL" id="JAINUG010000284">
    <property type="protein sequence ID" value="KAJ8383875.1"/>
    <property type="molecule type" value="Genomic_DNA"/>
</dbReference>
<keyword evidence="1" id="KW-0732">Signal</keyword>
<gene>
    <name evidence="2" type="ORF">AAFF_G00214450</name>
</gene>
<dbReference type="Proteomes" id="UP001221898">
    <property type="component" value="Unassembled WGS sequence"/>
</dbReference>
<reference evidence="2" key="1">
    <citation type="journal article" date="2023" name="Science">
        <title>Genome structures resolve the early diversification of teleost fishes.</title>
        <authorList>
            <person name="Parey E."/>
            <person name="Louis A."/>
            <person name="Montfort J."/>
            <person name="Bouchez O."/>
            <person name="Roques C."/>
            <person name="Iampietro C."/>
            <person name="Lluch J."/>
            <person name="Castinel A."/>
            <person name="Donnadieu C."/>
            <person name="Desvignes T."/>
            <person name="Floi Bucao C."/>
            <person name="Jouanno E."/>
            <person name="Wen M."/>
            <person name="Mejri S."/>
            <person name="Dirks R."/>
            <person name="Jansen H."/>
            <person name="Henkel C."/>
            <person name="Chen W.J."/>
            <person name="Zahm M."/>
            <person name="Cabau C."/>
            <person name="Klopp C."/>
            <person name="Thompson A.W."/>
            <person name="Robinson-Rechavi M."/>
            <person name="Braasch I."/>
            <person name="Lecointre G."/>
            <person name="Bobe J."/>
            <person name="Postlethwait J.H."/>
            <person name="Berthelot C."/>
            <person name="Roest Crollius H."/>
            <person name="Guiguen Y."/>
        </authorList>
    </citation>
    <scope>NUCLEOTIDE SEQUENCE</scope>
    <source>
        <strain evidence="2">NC1722</strain>
    </source>
</reference>
<evidence type="ECO:0000256" key="1">
    <source>
        <dbReference type="SAM" id="SignalP"/>
    </source>
</evidence>
<organism evidence="2 3">
    <name type="scientific">Aldrovandia affinis</name>
    <dbReference type="NCBI Taxonomy" id="143900"/>
    <lineage>
        <taxon>Eukaryota</taxon>
        <taxon>Metazoa</taxon>
        <taxon>Chordata</taxon>
        <taxon>Craniata</taxon>
        <taxon>Vertebrata</taxon>
        <taxon>Euteleostomi</taxon>
        <taxon>Actinopterygii</taxon>
        <taxon>Neopterygii</taxon>
        <taxon>Teleostei</taxon>
        <taxon>Notacanthiformes</taxon>
        <taxon>Halosauridae</taxon>
        <taxon>Aldrovandia</taxon>
    </lineage>
</organism>